<evidence type="ECO:0000256" key="4">
    <source>
        <dbReference type="ARBA" id="ARBA00022741"/>
    </source>
</evidence>
<dbReference type="PROSITE" id="PS00107">
    <property type="entry name" value="PROTEIN_KINASE_ATP"/>
    <property type="match status" value="1"/>
</dbReference>
<keyword evidence="9" id="KW-0472">Membrane</keyword>
<organism evidence="11 12">
    <name type="scientific">Cellulomonas triticagri</name>
    <dbReference type="NCBI Taxonomy" id="2483352"/>
    <lineage>
        <taxon>Bacteria</taxon>
        <taxon>Bacillati</taxon>
        <taxon>Actinomycetota</taxon>
        <taxon>Actinomycetes</taxon>
        <taxon>Micrococcales</taxon>
        <taxon>Cellulomonadaceae</taxon>
        <taxon>Cellulomonas</taxon>
    </lineage>
</organism>
<evidence type="ECO:0000256" key="7">
    <source>
        <dbReference type="PROSITE-ProRule" id="PRU10141"/>
    </source>
</evidence>
<dbReference type="CDD" id="cd14014">
    <property type="entry name" value="STKc_PknB_like"/>
    <property type="match status" value="1"/>
</dbReference>
<dbReference type="InterPro" id="IPR011009">
    <property type="entry name" value="Kinase-like_dom_sf"/>
</dbReference>
<keyword evidence="9" id="KW-1133">Transmembrane helix</keyword>
<feature type="compositionally biased region" description="Low complexity" evidence="8">
    <location>
        <begin position="352"/>
        <end position="373"/>
    </location>
</feature>
<evidence type="ECO:0000256" key="1">
    <source>
        <dbReference type="ARBA" id="ARBA00012513"/>
    </source>
</evidence>
<dbReference type="InterPro" id="IPR008271">
    <property type="entry name" value="Ser/Thr_kinase_AS"/>
</dbReference>
<dbReference type="OrthoDB" id="9762169at2"/>
<keyword evidence="12" id="KW-1185">Reference proteome</keyword>
<dbReference type="EC" id="2.7.11.1" evidence="1"/>
<dbReference type="Proteomes" id="UP000269289">
    <property type="component" value="Unassembled WGS sequence"/>
</dbReference>
<evidence type="ECO:0000256" key="8">
    <source>
        <dbReference type="SAM" id="MobiDB-lite"/>
    </source>
</evidence>
<dbReference type="Pfam" id="PF00069">
    <property type="entry name" value="Pkinase"/>
    <property type="match status" value="1"/>
</dbReference>
<dbReference type="InterPro" id="IPR017441">
    <property type="entry name" value="Protein_kinase_ATP_BS"/>
</dbReference>
<dbReference type="PANTHER" id="PTHR43289">
    <property type="entry name" value="MITOGEN-ACTIVATED PROTEIN KINASE KINASE KINASE 20-RELATED"/>
    <property type="match status" value="1"/>
</dbReference>
<evidence type="ECO:0000256" key="5">
    <source>
        <dbReference type="ARBA" id="ARBA00022777"/>
    </source>
</evidence>
<reference evidence="11 12" key="1">
    <citation type="submission" date="2018-10" db="EMBL/GenBank/DDBJ databases">
        <title>Isolation, diversity and antifungal activity of actinobacteria from wheat.</title>
        <authorList>
            <person name="Han C."/>
        </authorList>
    </citation>
    <scope>NUCLEOTIDE SEQUENCE [LARGE SCALE GENOMIC DNA]</scope>
    <source>
        <strain evidence="11 12">NEAU-YY56</strain>
    </source>
</reference>
<evidence type="ECO:0000256" key="3">
    <source>
        <dbReference type="ARBA" id="ARBA00022679"/>
    </source>
</evidence>
<evidence type="ECO:0000259" key="10">
    <source>
        <dbReference type="PROSITE" id="PS50011"/>
    </source>
</evidence>
<dbReference type="PROSITE" id="PS00108">
    <property type="entry name" value="PROTEIN_KINASE_ST"/>
    <property type="match status" value="1"/>
</dbReference>
<dbReference type="PANTHER" id="PTHR43289:SF6">
    <property type="entry name" value="SERINE_THREONINE-PROTEIN KINASE NEKL-3"/>
    <property type="match status" value="1"/>
</dbReference>
<evidence type="ECO:0000256" key="6">
    <source>
        <dbReference type="ARBA" id="ARBA00022840"/>
    </source>
</evidence>
<accession>A0A3M2JAU5</accession>
<gene>
    <name evidence="11" type="ORF">EBM89_10915</name>
</gene>
<dbReference type="RefSeq" id="WP_122149456.1">
    <property type="nucleotide sequence ID" value="NZ_RFFI01000053.1"/>
</dbReference>
<dbReference type="AlphaFoldDB" id="A0A3M2JAU5"/>
<dbReference type="SUPFAM" id="SSF56112">
    <property type="entry name" value="Protein kinase-like (PK-like)"/>
    <property type="match status" value="1"/>
</dbReference>
<dbReference type="PROSITE" id="PS50011">
    <property type="entry name" value="PROTEIN_KINASE_DOM"/>
    <property type="match status" value="1"/>
</dbReference>
<comment type="caution">
    <text evidence="11">The sequence shown here is derived from an EMBL/GenBank/DDBJ whole genome shotgun (WGS) entry which is preliminary data.</text>
</comment>
<sequence length="534" mass="55675">MTRRREASQPPHLPGYTVQRLLGSGGSADVFLYEQELPRRSVAVKVLLGGVDADTREAFEREADLTARLSHHPSIVTVYQAGVAGDGRPFLVMEYCSRPGLGQRYRTERFEVAEVLQVGVRVASAVETAHRAGILHRDIKPGNVLTNDFGRPVLSDFGIAATLESGGPAFGMSIPWAAPELLAAVPSGDARSDVYSLAATLYSALAGRSPFERPGGGNEAADLVGRIERGAPVPFTRDDVPERLRTVLARAMAREPQLRHASALELAHDLRAVEADLGLPLTAIDVDDAAPTLPGGYAAAGLEADATRARPVMEVAPGPAPVPRTTVPVGPPVDVGAGAEATRMRPVISVPAGTPVAAPSPSSPSTPRAAEAPGVPGFDEVLVREVSPGAPARSRRTQVLAAVGSVLAIAVAVVAVVLLANRPATQPGPDAESEFPGPAGSIGATVPSPTNLFGTIEDDGTAAFTWTNPDEQDGDTYLWGVRTATGEPQLQIVEQQRVVVPADQVDPASGVCIEVSLVRADRRTSTVPTEGCAS</sequence>
<dbReference type="GO" id="GO:0004674">
    <property type="term" value="F:protein serine/threonine kinase activity"/>
    <property type="evidence" value="ECO:0007669"/>
    <property type="project" value="UniProtKB-KW"/>
</dbReference>
<feature type="transmembrane region" description="Helical" evidence="9">
    <location>
        <begin position="399"/>
        <end position="420"/>
    </location>
</feature>
<evidence type="ECO:0000313" key="12">
    <source>
        <dbReference type="Proteomes" id="UP000269289"/>
    </source>
</evidence>
<feature type="binding site" evidence="7">
    <location>
        <position position="45"/>
    </location>
    <ligand>
        <name>ATP</name>
        <dbReference type="ChEBI" id="CHEBI:30616"/>
    </ligand>
</feature>
<name>A0A3M2JAU5_9CELL</name>
<evidence type="ECO:0000256" key="9">
    <source>
        <dbReference type="SAM" id="Phobius"/>
    </source>
</evidence>
<proteinExistence type="predicted"/>
<feature type="domain" description="Protein kinase" evidence="10">
    <location>
        <begin position="16"/>
        <end position="271"/>
    </location>
</feature>
<dbReference type="Gene3D" id="1.10.510.10">
    <property type="entry name" value="Transferase(Phosphotransferase) domain 1"/>
    <property type="match status" value="1"/>
</dbReference>
<keyword evidence="6 7" id="KW-0067">ATP-binding</keyword>
<dbReference type="SMART" id="SM00220">
    <property type="entry name" value="S_TKc"/>
    <property type="match status" value="1"/>
</dbReference>
<dbReference type="EMBL" id="RFFI01000053">
    <property type="protein sequence ID" value="RMI09316.1"/>
    <property type="molecule type" value="Genomic_DNA"/>
</dbReference>
<keyword evidence="9" id="KW-0812">Transmembrane</keyword>
<dbReference type="Gene3D" id="3.30.200.20">
    <property type="entry name" value="Phosphorylase Kinase, domain 1"/>
    <property type="match status" value="1"/>
</dbReference>
<evidence type="ECO:0000256" key="2">
    <source>
        <dbReference type="ARBA" id="ARBA00022527"/>
    </source>
</evidence>
<keyword evidence="3" id="KW-0808">Transferase</keyword>
<keyword evidence="5 11" id="KW-0418">Kinase</keyword>
<feature type="region of interest" description="Disordered" evidence="8">
    <location>
        <begin position="352"/>
        <end position="374"/>
    </location>
</feature>
<protein>
    <recommendedName>
        <fullName evidence="1">non-specific serine/threonine protein kinase</fullName>
        <ecNumber evidence="1">2.7.11.1</ecNumber>
    </recommendedName>
</protein>
<keyword evidence="4 7" id="KW-0547">Nucleotide-binding</keyword>
<evidence type="ECO:0000313" key="11">
    <source>
        <dbReference type="EMBL" id="RMI09316.1"/>
    </source>
</evidence>
<dbReference type="InterPro" id="IPR000719">
    <property type="entry name" value="Prot_kinase_dom"/>
</dbReference>
<keyword evidence="2 11" id="KW-0723">Serine/threonine-protein kinase</keyword>
<dbReference type="GO" id="GO:0005524">
    <property type="term" value="F:ATP binding"/>
    <property type="evidence" value="ECO:0007669"/>
    <property type="project" value="UniProtKB-UniRule"/>
</dbReference>